<dbReference type="GO" id="GO:0051015">
    <property type="term" value="F:actin filament binding"/>
    <property type="evidence" value="ECO:0007669"/>
    <property type="project" value="InterPro"/>
</dbReference>
<keyword evidence="5" id="KW-1185">Reference proteome</keyword>
<evidence type="ECO:0000313" key="4">
    <source>
        <dbReference type="EMBL" id="TNN29057.1"/>
    </source>
</evidence>
<dbReference type="Proteomes" id="UP000314294">
    <property type="component" value="Unassembled WGS sequence"/>
</dbReference>
<evidence type="ECO:0000256" key="2">
    <source>
        <dbReference type="ARBA" id="ARBA00022490"/>
    </source>
</evidence>
<dbReference type="PANTHER" id="PTHR18914">
    <property type="entry name" value="ALPHA CATENIN"/>
    <property type="match status" value="1"/>
</dbReference>
<comment type="subcellular location">
    <subcellularLocation>
        <location evidence="1">Cytoplasm</location>
    </subcellularLocation>
</comment>
<dbReference type="EMBL" id="SRLO01006123">
    <property type="protein sequence ID" value="TNN29057.1"/>
    <property type="molecule type" value="Genomic_DNA"/>
</dbReference>
<keyword evidence="2" id="KW-0963">Cytoplasm</keyword>
<dbReference type="GO" id="GO:0005737">
    <property type="term" value="C:cytoplasm"/>
    <property type="evidence" value="ECO:0007669"/>
    <property type="project" value="UniProtKB-SubCell"/>
</dbReference>
<feature type="region of interest" description="Disordered" evidence="3">
    <location>
        <begin position="40"/>
        <end position="77"/>
    </location>
</feature>
<dbReference type="AlphaFoldDB" id="A0A4Z2EJD2"/>
<accession>A0A4Z2EJD2</accession>
<dbReference type="InterPro" id="IPR036723">
    <property type="entry name" value="Alpha-catenin/vinculin-like_sf"/>
</dbReference>
<dbReference type="PANTHER" id="PTHR18914:SF24">
    <property type="entry name" value="CATENIN ALPHA-1"/>
    <property type="match status" value="1"/>
</dbReference>
<proteinExistence type="predicted"/>
<sequence length="211" mass="23000">MTNINTANINFKWDPKSLEIRTLAVERLLEPLVTQVTTLVNSSNKGPSNKKKGRSKKAHVLAASQTGSSRSRLREAEPLGSVCRPSCDLVLSEAERLPAPIGLLAESQQREGRMDHRPRQTPLGRGRAAGEPAPCSSAHRNVTVVVDELSPGGIQREPRPGCRLRRAARWSVPGLIMRPLSGATLPPAPLHPLHPRDSESLSTRLWLSSCL</sequence>
<feature type="compositionally biased region" description="Basic residues" evidence="3">
    <location>
        <begin position="48"/>
        <end position="59"/>
    </location>
</feature>
<reference evidence="4 5" key="1">
    <citation type="submission" date="2019-03" db="EMBL/GenBank/DDBJ databases">
        <title>First draft genome of Liparis tanakae, snailfish: a comprehensive survey of snailfish specific genes.</title>
        <authorList>
            <person name="Kim W."/>
            <person name="Song I."/>
            <person name="Jeong J.-H."/>
            <person name="Kim D."/>
            <person name="Kim S."/>
            <person name="Ryu S."/>
            <person name="Song J.Y."/>
            <person name="Lee S.K."/>
        </authorList>
    </citation>
    <scope>NUCLEOTIDE SEQUENCE [LARGE SCALE GENOMIC DNA]</scope>
    <source>
        <tissue evidence="4">Muscle</tissue>
    </source>
</reference>
<feature type="compositionally biased region" description="Basic and acidic residues" evidence="3">
    <location>
        <begin position="108"/>
        <end position="118"/>
    </location>
</feature>
<dbReference type="GO" id="GO:0016477">
    <property type="term" value="P:cell migration"/>
    <property type="evidence" value="ECO:0007669"/>
    <property type="project" value="TreeGrafter"/>
</dbReference>
<evidence type="ECO:0000256" key="1">
    <source>
        <dbReference type="ARBA" id="ARBA00004496"/>
    </source>
</evidence>
<dbReference type="Gene3D" id="1.20.120.230">
    <property type="entry name" value="Alpha-catenin/vinculin-like"/>
    <property type="match status" value="1"/>
</dbReference>
<feature type="region of interest" description="Disordered" evidence="3">
    <location>
        <begin position="106"/>
        <end position="136"/>
    </location>
</feature>
<dbReference type="GO" id="GO:0008013">
    <property type="term" value="F:beta-catenin binding"/>
    <property type="evidence" value="ECO:0007669"/>
    <property type="project" value="TreeGrafter"/>
</dbReference>
<dbReference type="GO" id="GO:0016342">
    <property type="term" value="C:catenin complex"/>
    <property type="evidence" value="ECO:0007669"/>
    <property type="project" value="TreeGrafter"/>
</dbReference>
<dbReference type="SUPFAM" id="SSF47220">
    <property type="entry name" value="alpha-catenin/vinculin-like"/>
    <property type="match status" value="1"/>
</dbReference>
<name>A0A4Z2EJD2_9TELE</name>
<organism evidence="4 5">
    <name type="scientific">Liparis tanakae</name>
    <name type="common">Tanaka's snailfish</name>
    <dbReference type="NCBI Taxonomy" id="230148"/>
    <lineage>
        <taxon>Eukaryota</taxon>
        <taxon>Metazoa</taxon>
        <taxon>Chordata</taxon>
        <taxon>Craniata</taxon>
        <taxon>Vertebrata</taxon>
        <taxon>Euteleostomi</taxon>
        <taxon>Actinopterygii</taxon>
        <taxon>Neopterygii</taxon>
        <taxon>Teleostei</taxon>
        <taxon>Neoteleostei</taxon>
        <taxon>Acanthomorphata</taxon>
        <taxon>Eupercaria</taxon>
        <taxon>Perciformes</taxon>
        <taxon>Cottioidei</taxon>
        <taxon>Cottales</taxon>
        <taxon>Liparidae</taxon>
        <taxon>Liparis</taxon>
    </lineage>
</organism>
<dbReference type="OrthoDB" id="6376697at2759"/>
<dbReference type="GO" id="GO:0098609">
    <property type="term" value="P:cell-cell adhesion"/>
    <property type="evidence" value="ECO:0007669"/>
    <property type="project" value="TreeGrafter"/>
</dbReference>
<evidence type="ECO:0000256" key="3">
    <source>
        <dbReference type="SAM" id="MobiDB-lite"/>
    </source>
</evidence>
<evidence type="ECO:0000313" key="5">
    <source>
        <dbReference type="Proteomes" id="UP000314294"/>
    </source>
</evidence>
<gene>
    <name evidence="4" type="primary">Ctnna1_3</name>
    <name evidence="4" type="ORF">EYF80_060795</name>
</gene>
<protein>
    <submittedName>
        <fullName evidence="4">Catenin alpha-1</fullName>
    </submittedName>
</protein>
<comment type="caution">
    <text evidence="4">The sequence shown here is derived from an EMBL/GenBank/DDBJ whole genome shotgun (WGS) entry which is preliminary data.</text>
</comment>
<dbReference type="GO" id="GO:0005912">
    <property type="term" value="C:adherens junction"/>
    <property type="evidence" value="ECO:0007669"/>
    <property type="project" value="TreeGrafter"/>
</dbReference>